<comment type="caution">
    <text evidence="1">The sequence shown here is derived from an EMBL/GenBank/DDBJ whole genome shotgun (WGS) entry which is preliminary data.</text>
</comment>
<name>A0A0F9BNL6_9ZZZZ</name>
<dbReference type="AlphaFoldDB" id="A0A0F9BNL6"/>
<organism evidence="1">
    <name type="scientific">marine sediment metagenome</name>
    <dbReference type="NCBI Taxonomy" id="412755"/>
    <lineage>
        <taxon>unclassified sequences</taxon>
        <taxon>metagenomes</taxon>
        <taxon>ecological metagenomes</taxon>
    </lineage>
</organism>
<protein>
    <submittedName>
        <fullName evidence="1">Uncharacterized protein</fullName>
    </submittedName>
</protein>
<proteinExistence type="predicted"/>
<accession>A0A0F9BNL6</accession>
<gene>
    <name evidence="1" type="ORF">LCGC14_2505770</name>
</gene>
<evidence type="ECO:0000313" key="1">
    <source>
        <dbReference type="EMBL" id="KKL15422.1"/>
    </source>
</evidence>
<sequence length="71" mass="8697">MKPIERTLRDRIKFLEEDRKEVYEDRQKFRDYFSAKLGQFIDLQGKGSVVHSGSMIEDLAKLFQRVQWFRW</sequence>
<dbReference type="EMBL" id="LAZR01040070">
    <property type="protein sequence ID" value="KKL15422.1"/>
    <property type="molecule type" value="Genomic_DNA"/>
</dbReference>
<reference evidence="1" key="1">
    <citation type="journal article" date="2015" name="Nature">
        <title>Complex archaea that bridge the gap between prokaryotes and eukaryotes.</title>
        <authorList>
            <person name="Spang A."/>
            <person name="Saw J.H."/>
            <person name="Jorgensen S.L."/>
            <person name="Zaremba-Niedzwiedzka K."/>
            <person name="Martijn J."/>
            <person name="Lind A.E."/>
            <person name="van Eijk R."/>
            <person name="Schleper C."/>
            <person name="Guy L."/>
            <person name="Ettema T.J."/>
        </authorList>
    </citation>
    <scope>NUCLEOTIDE SEQUENCE</scope>
</reference>